<dbReference type="GO" id="GO:0008168">
    <property type="term" value="F:methyltransferase activity"/>
    <property type="evidence" value="ECO:0007669"/>
    <property type="project" value="UniProtKB-KW"/>
</dbReference>
<dbReference type="CDD" id="cd02440">
    <property type="entry name" value="AdoMet_MTases"/>
    <property type="match status" value="1"/>
</dbReference>
<organism evidence="3 4">
    <name type="scientific">Lipingzhangella halophila</name>
    <dbReference type="NCBI Taxonomy" id="1783352"/>
    <lineage>
        <taxon>Bacteria</taxon>
        <taxon>Bacillati</taxon>
        <taxon>Actinomycetota</taxon>
        <taxon>Actinomycetes</taxon>
        <taxon>Streptosporangiales</taxon>
        <taxon>Nocardiopsidaceae</taxon>
        <taxon>Lipingzhangella</taxon>
    </lineage>
</organism>
<dbReference type="Proteomes" id="UP000523007">
    <property type="component" value="Unassembled WGS sequence"/>
</dbReference>
<dbReference type="Gene3D" id="3.40.50.150">
    <property type="entry name" value="Vaccinia Virus protein VP39"/>
    <property type="match status" value="1"/>
</dbReference>
<sequence length="269" mass="30964">MTTTSQFNARRYWNKRLKRDWSLHGVGMVQLAHSYNRWMYRVRRQVFQRTVRTSRIDVARSDVLDIGSGTGFYIDLWQKLGARQVNGVDIADSAVAKLTKAFPGVRFERGDISEELPFEPASFDAISAFDVLIHVVDDDKYHQALHNIHDLLKPGGTFVFSEPFPHDRRVGNGKHHLCRRLDEVQDALVEAGFEIVSRRPMFSIMASPVDTAKKWRRDLWYKRLVPILNKPFWGGAAGGLMFPFELLLTRVKRESVSMELMVCRKPADS</sequence>
<reference evidence="3 4" key="1">
    <citation type="submission" date="2020-08" db="EMBL/GenBank/DDBJ databases">
        <title>Sequencing the genomes of 1000 actinobacteria strains.</title>
        <authorList>
            <person name="Klenk H.-P."/>
        </authorList>
    </citation>
    <scope>NUCLEOTIDE SEQUENCE [LARGE SCALE GENOMIC DNA]</scope>
    <source>
        <strain evidence="3 4">DSM 102030</strain>
    </source>
</reference>
<gene>
    <name evidence="3" type="ORF">F4561_005829</name>
</gene>
<comment type="caution">
    <text evidence="3">The sequence shown here is derived from an EMBL/GenBank/DDBJ whole genome shotgun (WGS) entry which is preliminary data.</text>
</comment>
<dbReference type="Pfam" id="PF13649">
    <property type="entry name" value="Methyltransf_25"/>
    <property type="match status" value="1"/>
</dbReference>
<keyword evidence="4" id="KW-1185">Reference proteome</keyword>
<dbReference type="RefSeq" id="WP_184584682.1">
    <property type="nucleotide sequence ID" value="NZ_JACHJT010000002.1"/>
</dbReference>
<protein>
    <submittedName>
        <fullName evidence="3">SAM-dependent methyltransferase</fullName>
    </submittedName>
</protein>
<dbReference type="AlphaFoldDB" id="A0A7W7W6K7"/>
<dbReference type="SUPFAM" id="SSF53335">
    <property type="entry name" value="S-adenosyl-L-methionine-dependent methyltransferases"/>
    <property type="match status" value="1"/>
</dbReference>
<evidence type="ECO:0000259" key="2">
    <source>
        <dbReference type="Pfam" id="PF13649"/>
    </source>
</evidence>
<dbReference type="EMBL" id="JACHJT010000002">
    <property type="protein sequence ID" value="MBB4934935.1"/>
    <property type="molecule type" value="Genomic_DNA"/>
</dbReference>
<evidence type="ECO:0000313" key="4">
    <source>
        <dbReference type="Proteomes" id="UP000523007"/>
    </source>
</evidence>
<dbReference type="PANTHER" id="PTHR43861">
    <property type="entry name" value="TRANS-ACONITATE 2-METHYLTRANSFERASE-RELATED"/>
    <property type="match status" value="1"/>
</dbReference>
<dbReference type="InterPro" id="IPR029063">
    <property type="entry name" value="SAM-dependent_MTases_sf"/>
</dbReference>
<accession>A0A7W7W6K7</accession>
<proteinExistence type="predicted"/>
<keyword evidence="1 3" id="KW-0808">Transferase</keyword>
<dbReference type="InterPro" id="IPR041698">
    <property type="entry name" value="Methyltransf_25"/>
</dbReference>
<dbReference type="GO" id="GO:0032259">
    <property type="term" value="P:methylation"/>
    <property type="evidence" value="ECO:0007669"/>
    <property type="project" value="UniProtKB-KW"/>
</dbReference>
<evidence type="ECO:0000313" key="3">
    <source>
        <dbReference type="EMBL" id="MBB4934935.1"/>
    </source>
</evidence>
<evidence type="ECO:0000256" key="1">
    <source>
        <dbReference type="ARBA" id="ARBA00022679"/>
    </source>
</evidence>
<name>A0A7W7W6K7_9ACTN</name>
<feature type="domain" description="Methyltransferase" evidence="2">
    <location>
        <begin position="63"/>
        <end position="156"/>
    </location>
</feature>
<keyword evidence="3" id="KW-0489">Methyltransferase</keyword>